<dbReference type="PANTHER" id="PTHR14605:SF1">
    <property type="entry name" value="TRANSMEMBRANE PROTEIN 231"/>
    <property type="match status" value="1"/>
</dbReference>
<keyword evidence="10" id="KW-0966">Cell projection</keyword>
<comment type="function">
    <text evidence="11">Transmembrane component of the tectonic-like complex, a complex localized at the transition zone of primary cilia and acting as a barrier that prevents diffusion of transmembrane proteins between the cilia and plasma membranes. Required for ciliogenesis and sonic hedgehog/SHH signaling.</text>
</comment>
<evidence type="ECO:0000256" key="10">
    <source>
        <dbReference type="ARBA" id="ARBA00023273"/>
    </source>
</evidence>
<dbReference type="Proteomes" id="UP001212152">
    <property type="component" value="Unassembled WGS sequence"/>
</dbReference>
<feature type="transmembrane region" description="Helical" evidence="12">
    <location>
        <begin position="269"/>
        <end position="287"/>
    </location>
</feature>
<evidence type="ECO:0000313" key="13">
    <source>
        <dbReference type="EMBL" id="KAJ3174708.1"/>
    </source>
</evidence>
<protein>
    <recommendedName>
        <fullName evidence="3">Transmembrane protein 231</fullName>
    </recommendedName>
</protein>
<keyword evidence="8 12" id="KW-0472">Membrane</keyword>
<evidence type="ECO:0000256" key="9">
    <source>
        <dbReference type="ARBA" id="ARBA00023180"/>
    </source>
</evidence>
<dbReference type="GO" id="GO:0060170">
    <property type="term" value="C:ciliary membrane"/>
    <property type="evidence" value="ECO:0007669"/>
    <property type="project" value="UniProtKB-SubCell"/>
</dbReference>
<keyword evidence="9" id="KW-0325">Glycoprotein</keyword>
<evidence type="ECO:0000256" key="4">
    <source>
        <dbReference type="ARBA" id="ARBA00022475"/>
    </source>
</evidence>
<accession>A0AAD5XNM8</accession>
<feature type="transmembrane region" description="Helical" evidence="12">
    <location>
        <begin position="21"/>
        <end position="46"/>
    </location>
</feature>
<keyword evidence="6 12" id="KW-1133">Transmembrane helix</keyword>
<dbReference type="GO" id="GO:0032880">
    <property type="term" value="P:regulation of protein localization"/>
    <property type="evidence" value="ECO:0007669"/>
    <property type="project" value="TreeGrafter"/>
</dbReference>
<proteinExistence type="inferred from homology"/>
<comment type="subcellular location">
    <subcellularLocation>
        <location evidence="1">Cell projection</location>
        <location evidence="1">Cilium membrane</location>
        <topology evidence="1">Multi-pass membrane protein</topology>
    </subcellularLocation>
</comment>
<dbReference type="AlphaFoldDB" id="A0AAD5XNM8"/>
<evidence type="ECO:0000256" key="1">
    <source>
        <dbReference type="ARBA" id="ARBA00004272"/>
    </source>
</evidence>
<keyword evidence="7" id="KW-0969">Cilium</keyword>
<dbReference type="GO" id="GO:0035869">
    <property type="term" value="C:ciliary transition zone"/>
    <property type="evidence" value="ECO:0007669"/>
    <property type="project" value="TreeGrafter"/>
</dbReference>
<name>A0AAD5XNM8_9FUNG</name>
<evidence type="ECO:0000256" key="2">
    <source>
        <dbReference type="ARBA" id="ARBA00009082"/>
    </source>
</evidence>
<sequence length="317" mass="34261">MPILREDPFLKRHYAPCFSPATALAAILAVASIGLPYVILAFGSFWPAFGTFVEQPRVAYEGQMVLLLAGTTGAATTPLSIMWSTDANYNANFALSSRVVTLETAEIDVDGDGKNDYLNFNITVPLTSSEQVAHVYAAFSFQYGLSSQLQFQMQSLALLSTSTPSPSPTALYIDGDLALTQRVLLSSSNKLAYDTPALDLTSTAASFTWEALVASYADRDVRTVFNPSTPIWTSGAVSAAPFVFTGRIRYAQTTVTYSPSTAEVVKQVWVEYVVLFAGVAIVLRWVLGSLLRSGAVRTSLRIDRVPRVGAGAKEHVF</sequence>
<dbReference type="Pfam" id="PF10149">
    <property type="entry name" value="TM231"/>
    <property type="match status" value="1"/>
</dbReference>
<comment type="similarity">
    <text evidence="2">Belongs to the TMEM231 family.</text>
</comment>
<dbReference type="PANTHER" id="PTHR14605">
    <property type="entry name" value="CHST5 PROTEIN"/>
    <property type="match status" value="1"/>
</dbReference>
<evidence type="ECO:0000313" key="14">
    <source>
        <dbReference type="Proteomes" id="UP001212152"/>
    </source>
</evidence>
<evidence type="ECO:0000256" key="6">
    <source>
        <dbReference type="ARBA" id="ARBA00022989"/>
    </source>
</evidence>
<evidence type="ECO:0000256" key="3">
    <source>
        <dbReference type="ARBA" id="ARBA00015087"/>
    </source>
</evidence>
<comment type="caution">
    <text evidence="13">The sequence shown here is derived from an EMBL/GenBank/DDBJ whole genome shotgun (WGS) entry which is preliminary data.</text>
</comment>
<evidence type="ECO:0000256" key="5">
    <source>
        <dbReference type="ARBA" id="ARBA00022692"/>
    </source>
</evidence>
<organism evidence="13 14">
    <name type="scientific">Geranomyces variabilis</name>
    <dbReference type="NCBI Taxonomy" id="109894"/>
    <lineage>
        <taxon>Eukaryota</taxon>
        <taxon>Fungi</taxon>
        <taxon>Fungi incertae sedis</taxon>
        <taxon>Chytridiomycota</taxon>
        <taxon>Chytridiomycota incertae sedis</taxon>
        <taxon>Chytridiomycetes</taxon>
        <taxon>Spizellomycetales</taxon>
        <taxon>Powellomycetaceae</taxon>
        <taxon>Geranomyces</taxon>
    </lineage>
</organism>
<evidence type="ECO:0000256" key="8">
    <source>
        <dbReference type="ARBA" id="ARBA00023136"/>
    </source>
</evidence>
<evidence type="ECO:0000256" key="12">
    <source>
        <dbReference type="SAM" id="Phobius"/>
    </source>
</evidence>
<keyword evidence="14" id="KW-1185">Reference proteome</keyword>
<dbReference type="InterPro" id="IPR019306">
    <property type="entry name" value="TMEM231"/>
</dbReference>
<keyword evidence="4" id="KW-1003">Cell membrane</keyword>
<keyword evidence="5 12" id="KW-0812">Transmembrane</keyword>
<evidence type="ECO:0000256" key="7">
    <source>
        <dbReference type="ARBA" id="ARBA00023069"/>
    </source>
</evidence>
<evidence type="ECO:0000256" key="11">
    <source>
        <dbReference type="ARBA" id="ARBA00024803"/>
    </source>
</evidence>
<dbReference type="EMBL" id="JADGJQ010000061">
    <property type="protein sequence ID" value="KAJ3174708.1"/>
    <property type="molecule type" value="Genomic_DNA"/>
</dbReference>
<dbReference type="GO" id="GO:0060271">
    <property type="term" value="P:cilium assembly"/>
    <property type="evidence" value="ECO:0007669"/>
    <property type="project" value="TreeGrafter"/>
</dbReference>
<gene>
    <name evidence="13" type="ORF">HDU87_006957</name>
</gene>
<reference evidence="13" key="1">
    <citation type="submission" date="2020-05" db="EMBL/GenBank/DDBJ databases">
        <title>Phylogenomic resolution of chytrid fungi.</title>
        <authorList>
            <person name="Stajich J.E."/>
            <person name="Amses K."/>
            <person name="Simmons R."/>
            <person name="Seto K."/>
            <person name="Myers J."/>
            <person name="Bonds A."/>
            <person name="Quandt C.A."/>
            <person name="Barry K."/>
            <person name="Liu P."/>
            <person name="Grigoriev I."/>
            <person name="Longcore J.E."/>
            <person name="James T.Y."/>
        </authorList>
    </citation>
    <scope>NUCLEOTIDE SEQUENCE</scope>
    <source>
        <strain evidence="13">JEL0379</strain>
    </source>
</reference>